<dbReference type="PANTHER" id="PTHR12128:SF19">
    <property type="entry name" value="5-DEHYDRO-4-DEOXYGLUCARATE DEHYDRATASE 2-RELATED"/>
    <property type="match status" value="1"/>
</dbReference>
<evidence type="ECO:0000256" key="1">
    <source>
        <dbReference type="ARBA" id="ARBA00001446"/>
    </source>
</evidence>
<dbReference type="NCBIfam" id="NF002958">
    <property type="entry name" value="PRK03620.1"/>
    <property type="match status" value="1"/>
</dbReference>
<keyword evidence="4 5" id="KW-0456">Lyase</keyword>
<evidence type="ECO:0000256" key="4">
    <source>
        <dbReference type="ARBA" id="ARBA00023239"/>
    </source>
</evidence>
<dbReference type="PIRSF" id="PIRSF001365">
    <property type="entry name" value="DHDPS"/>
    <property type="match status" value="1"/>
</dbReference>
<dbReference type="InterPro" id="IPR002220">
    <property type="entry name" value="DapA-like"/>
</dbReference>
<comment type="caution">
    <text evidence="7">The sequence shown here is derived from an EMBL/GenBank/DDBJ whole genome shotgun (WGS) entry which is preliminary data.</text>
</comment>
<dbReference type="HAMAP" id="MF_00694">
    <property type="entry name" value="KDGDH"/>
    <property type="match status" value="1"/>
</dbReference>
<comment type="catalytic activity">
    <reaction evidence="1 5">
        <text>5-dehydro-4-deoxy-D-glucarate + H(+) = 2,5-dioxopentanoate + CO2 + H2O</text>
        <dbReference type="Rhea" id="RHEA:24608"/>
        <dbReference type="ChEBI" id="CHEBI:15377"/>
        <dbReference type="ChEBI" id="CHEBI:15378"/>
        <dbReference type="ChEBI" id="CHEBI:16526"/>
        <dbReference type="ChEBI" id="CHEBI:42819"/>
        <dbReference type="ChEBI" id="CHEBI:58136"/>
        <dbReference type="EC" id="4.2.1.41"/>
    </reaction>
</comment>
<reference evidence="7 8" key="1">
    <citation type="submission" date="2022-07" db="EMBL/GenBank/DDBJ databases">
        <authorList>
            <person name="Li W.-J."/>
            <person name="Deng Q.-Q."/>
        </authorList>
    </citation>
    <scope>NUCLEOTIDE SEQUENCE [LARGE SCALE GENOMIC DNA]</scope>
    <source>
        <strain evidence="7 8">SYSU M60028</strain>
    </source>
</reference>
<name>A0ABT1LAI7_9HYPH</name>
<dbReference type="RefSeq" id="WP_254739456.1">
    <property type="nucleotide sequence ID" value="NZ_JANCLU010000004.1"/>
</dbReference>
<dbReference type="SMART" id="SM01130">
    <property type="entry name" value="DHDPS"/>
    <property type="match status" value="1"/>
</dbReference>
<gene>
    <name evidence="7" type="primary">kdgD</name>
    <name evidence="7" type="ORF">NK718_05615</name>
</gene>
<accession>A0ABT1LAI7</accession>
<protein>
    <recommendedName>
        <fullName evidence="5">Probable 5-dehydro-4-deoxyglucarate dehydratase</fullName>
        <ecNumber evidence="5">4.2.1.41</ecNumber>
    </recommendedName>
    <alternativeName>
        <fullName evidence="5">5-keto-4-deoxy-glucarate dehydratase</fullName>
        <shortName evidence="5">KDGDH</shortName>
    </alternativeName>
</protein>
<proteinExistence type="inferred from homology"/>
<dbReference type="Gene3D" id="3.20.20.70">
    <property type="entry name" value="Aldolase class I"/>
    <property type="match status" value="1"/>
</dbReference>
<dbReference type="InterPro" id="IPR013785">
    <property type="entry name" value="Aldolase_TIM"/>
</dbReference>
<organism evidence="7 8">
    <name type="scientific">Alsobacter ponti</name>
    <dbReference type="NCBI Taxonomy" id="2962936"/>
    <lineage>
        <taxon>Bacteria</taxon>
        <taxon>Pseudomonadati</taxon>
        <taxon>Pseudomonadota</taxon>
        <taxon>Alphaproteobacteria</taxon>
        <taxon>Hyphomicrobiales</taxon>
        <taxon>Alsobacteraceae</taxon>
        <taxon>Alsobacter</taxon>
    </lineage>
</organism>
<comment type="pathway">
    <text evidence="2 5">Carbohydrate acid metabolism; D-glucarate degradation; 2,5-dioxopentanoate from D-glucarate: step 2/2.</text>
</comment>
<dbReference type="NCBIfam" id="TIGR03249">
    <property type="entry name" value="KdgD"/>
    <property type="match status" value="1"/>
</dbReference>
<keyword evidence="8" id="KW-1185">Reference proteome</keyword>
<evidence type="ECO:0000313" key="8">
    <source>
        <dbReference type="Proteomes" id="UP001205890"/>
    </source>
</evidence>
<evidence type="ECO:0000256" key="2">
    <source>
        <dbReference type="ARBA" id="ARBA00004983"/>
    </source>
</evidence>
<evidence type="ECO:0000256" key="6">
    <source>
        <dbReference type="PIRNR" id="PIRNR001365"/>
    </source>
</evidence>
<dbReference type="CDD" id="cd00951">
    <property type="entry name" value="KDGDH"/>
    <property type="match status" value="1"/>
</dbReference>
<dbReference type="GO" id="GO:0047448">
    <property type="term" value="F:5-dehydro-4-deoxyglucarate dehydratase activity"/>
    <property type="evidence" value="ECO:0007669"/>
    <property type="project" value="UniProtKB-EC"/>
</dbReference>
<evidence type="ECO:0000313" key="7">
    <source>
        <dbReference type="EMBL" id="MCP8937986.1"/>
    </source>
</evidence>
<comment type="similarity">
    <text evidence="3 5 6">Belongs to the DapA family.</text>
</comment>
<dbReference type="PANTHER" id="PTHR12128">
    <property type="entry name" value="DIHYDRODIPICOLINATE SYNTHASE"/>
    <property type="match status" value="1"/>
</dbReference>
<evidence type="ECO:0000256" key="3">
    <source>
        <dbReference type="ARBA" id="ARBA00007592"/>
    </source>
</evidence>
<dbReference type="Proteomes" id="UP001205890">
    <property type="component" value="Unassembled WGS sequence"/>
</dbReference>
<dbReference type="SUPFAM" id="SSF51569">
    <property type="entry name" value="Aldolase"/>
    <property type="match status" value="1"/>
</dbReference>
<dbReference type="EC" id="4.2.1.41" evidence="5"/>
<evidence type="ECO:0000256" key="5">
    <source>
        <dbReference type="HAMAP-Rule" id="MF_00694"/>
    </source>
</evidence>
<dbReference type="Pfam" id="PF00701">
    <property type="entry name" value="DHDPS"/>
    <property type="match status" value="1"/>
</dbReference>
<dbReference type="InterPro" id="IPR017655">
    <property type="entry name" value="Dehydro-deoxyglucarate_dehyd"/>
</dbReference>
<dbReference type="EMBL" id="JANCLU010000004">
    <property type="protein sequence ID" value="MCP8937986.1"/>
    <property type="molecule type" value="Genomic_DNA"/>
</dbReference>
<sequence length="311" mass="33227">MTFSHAALRGKVGSGLLSFPVTHFRADGAFDEASYREHVARMAGQDVAALFAAGGTGEFFSLTLEEYPRIVKAAAESMPASMPLIAGVGYGTHNAIAFSRAAEKAGAHGVLVLPQYLIGAEQEGLFRHFKAICDSIGIGVIVYNRDNCVLTADTVARLAEACPNLVGFKDGVGNVELLVAVRQKLGDRLTYIGGMPTAEVHALAGKAMGITTYSSAVYNFIPDFALSFFRALHAGDQKALDRMLREFFLPYLEIRNRRPGYAVSIIKAGLKLIGQPAGPVRTPLIDLTPKDEADLAALLERNFPALGVAAE</sequence>